<dbReference type="AlphaFoldDB" id="A0A9D2VWK5"/>
<comment type="caution">
    <text evidence="6">The sequence shown here is derived from an EMBL/GenBank/DDBJ whole genome shotgun (WGS) entry which is preliminary data.</text>
</comment>
<dbReference type="Gene3D" id="3.40.50.2300">
    <property type="match status" value="1"/>
</dbReference>
<sequence>MIRIGVIEDEARMREEVCRYVEKTAGDFAEIQCRAYESAEQFLEENSEYEILILDIRLPGINGIELGRILRERGKDTKLLYLTSYAEYAAESYLVEASQYILKESMDRRLPDILQRMISEEIEQKKDYRIVGIKQDQGAKAKPIDWYMMTKEPYLHIGQPLVAYNAYEYRTYYPMRHIVGEETSSLNGCFWQGRYENLIVFSDTYFEKVKDYWKTTDMNTGEPVESDEAVLENTIHEGPTVLALVNLPESAVREQEERAYQIMAEFQEAHAYDESFDPLVKSAYSKKEAVTRRQMEHILETVMNGFVLVMLLTAGILMLHMKVNMELPEIKTRYQFMECFGMRRAERVRNMKKEVSRFVWIPLGTGTVISMVFTGIVWGLRDFQMDDIRRYVLWQGLIWMIYAIIQIGNMKWLQRMVIKLK</sequence>
<feature type="domain" description="Response regulatory" evidence="5">
    <location>
        <begin position="3"/>
        <end position="118"/>
    </location>
</feature>
<comment type="function">
    <text evidence="2">May play the central regulatory role in sporulation. It may be an element of the effector pathway responsible for the activation of sporulation genes in response to nutritional stress. Spo0A may act in concert with spo0H (a sigma factor) to control the expression of some genes that are critical to the sporulation process.</text>
</comment>
<gene>
    <name evidence="6" type="ORF">K8V39_04505</name>
</gene>
<evidence type="ECO:0000313" key="6">
    <source>
        <dbReference type="EMBL" id="HJH49505.1"/>
    </source>
</evidence>
<keyword evidence="4" id="KW-1133">Transmembrane helix</keyword>
<evidence type="ECO:0000256" key="3">
    <source>
        <dbReference type="PROSITE-ProRule" id="PRU00169"/>
    </source>
</evidence>
<evidence type="ECO:0000259" key="5">
    <source>
        <dbReference type="PROSITE" id="PS50110"/>
    </source>
</evidence>
<feature type="modified residue" description="4-aspartylphosphate" evidence="3">
    <location>
        <position position="55"/>
    </location>
</feature>
<dbReference type="Pfam" id="PF00072">
    <property type="entry name" value="Response_reg"/>
    <property type="match status" value="1"/>
</dbReference>
<dbReference type="Proteomes" id="UP000813420">
    <property type="component" value="Unassembled WGS sequence"/>
</dbReference>
<dbReference type="OrthoDB" id="9802383at2"/>
<dbReference type="SMART" id="SM00448">
    <property type="entry name" value="REC"/>
    <property type="match status" value="1"/>
</dbReference>
<dbReference type="RefSeq" id="WP_070089397.1">
    <property type="nucleotide sequence ID" value="NZ_CABMJS010000018.1"/>
</dbReference>
<organism evidence="6 7">
    <name type="scientific">Merdimonas faecis</name>
    <dbReference type="NCBI Taxonomy" id="1653435"/>
    <lineage>
        <taxon>Bacteria</taxon>
        <taxon>Bacillati</taxon>
        <taxon>Bacillota</taxon>
        <taxon>Clostridia</taxon>
        <taxon>Lachnospirales</taxon>
        <taxon>Lachnospiraceae</taxon>
        <taxon>Merdimonas</taxon>
    </lineage>
</organism>
<evidence type="ECO:0000256" key="4">
    <source>
        <dbReference type="SAM" id="Phobius"/>
    </source>
</evidence>
<reference evidence="6" key="1">
    <citation type="journal article" date="2021" name="PeerJ">
        <title>Extensive microbial diversity within the chicken gut microbiome revealed by metagenomics and culture.</title>
        <authorList>
            <person name="Gilroy R."/>
            <person name="Ravi A."/>
            <person name="Getino M."/>
            <person name="Pursley I."/>
            <person name="Horton D.L."/>
            <person name="Alikhan N.F."/>
            <person name="Baker D."/>
            <person name="Gharbi K."/>
            <person name="Hall N."/>
            <person name="Watson M."/>
            <person name="Adriaenssens E.M."/>
            <person name="Foster-Nyarko E."/>
            <person name="Jarju S."/>
            <person name="Secka A."/>
            <person name="Antonio M."/>
            <person name="Oren A."/>
            <person name="Chaudhuri R.R."/>
            <person name="La Ragione R."/>
            <person name="Hildebrand F."/>
            <person name="Pallen M.J."/>
        </authorList>
    </citation>
    <scope>NUCLEOTIDE SEQUENCE</scope>
    <source>
        <strain evidence="6">USAMLcec4-12693</strain>
    </source>
</reference>
<protein>
    <recommendedName>
        <fullName evidence="1">Stage 0 sporulation protein A homolog</fullName>
    </recommendedName>
</protein>
<dbReference type="InterPro" id="IPR011006">
    <property type="entry name" value="CheY-like_superfamily"/>
</dbReference>
<keyword evidence="4" id="KW-0812">Transmembrane</keyword>
<name>A0A9D2VWK5_9FIRM</name>
<dbReference type="EMBL" id="DYXE01000043">
    <property type="protein sequence ID" value="HJH49505.1"/>
    <property type="molecule type" value="Genomic_DNA"/>
</dbReference>
<dbReference type="InterPro" id="IPR001789">
    <property type="entry name" value="Sig_transdc_resp-reg_receiver"/>
</dbReference>
<reference evidence="6" key="2">
    <citation type="submission" date="2021-09" db="EMBL/GenBank/DDBJ databases">
        <authorList>
            <person name="Gilroy R."/>
        </authorList>
    </citation>
    <scope>NUCLEOTIDE SEQUENCE</scope>
    <source>
        <strain evidence="6">USAMLcec4-12693</strain>
    </source>
</reference>
<dbReference type="SUPFAM" id="SSF52172">
    <property type="entry name" value="CheY-like"/>
    <property type="match status" value="1"/>
</dbReference>
<feature type="transmembrane region" description="Helical" evidence="4">
    <location>
        <begin position="392"/>
        <end position="413"/>
    </location>
</feature>
<evidence type="ECO:0000256" key="1">
    <source>
        <dbReference type="ARBA" id="ARBA00018672"/>
    </source>
</evidence>
<dbReference type="PROSITE" id="PS50110">
    <property type="entry name" value="RESPONSE_REGULATORY"/>
    <property type="match status" value="1"/>
</dbReference>
<evidence type="ECO:0000256" key="2">
    <source>
        <dbReference type="ARBA" id="ARBA00024867"/>
    </source>
</evidence>
<evidence type="ECO:0000313" key="7">
    <source>
        <dbReference type="Proteomes" id="UP000813420"/>
    </source>
</evidence>
<keyword evidence="3" id="KW-0597">Phosphoprotein</keyword>
<feature type="transmembrane region" description="Helical" evidence="4">
    <location>
        <begin position="358"/>
        <end position="380"/>
    </location>
</feature>
<feature type="transmembrane region" description="Helical" evidence="4">
    <location>
        <begin position="302"/>
        <end position="321"/>
    </location>
</feature>
<proteinExistence type="predicted"/>
<dbReference type="GO" id="GO:0000160">
    <property type="term" value="P:phosphorelay signal transduction system"/>
    <property type="evidence" value="ECO:0007669"/>
    <property type="project" value="InterPro"/>
</dbReference>
<accession>A0A9D2VWK5</accession>
<keyword evidence="4" id="KW-0472">Membrane</keyword>